<dbReference type="EMBL" id="MU807392">
    <property type="protein sequence ID" value="KAJ3831535.1"/>
    <property type="molecule type" value="Genomic_DNA"/>
</dbReference>
<dbReference type="GO" id="GO:0030674">
    <property type="term" value="F:protein-macromolecule adaptor activity"/>
    <property type="evidence" value="ECO:0007669"/>
    <property type="project" value="TreeGrafter"/>
</dbReference>
<dbReference type="GO" id="GO:0005737">
    <property type="term" value="C:cytoplasm"/>
    <property type="evidence" value="ECO:0007669"/>
    <property type="project" value="TreeGrafter"/>
</dbReference>
<proteinExistence type="predicted"/>
<keyword evidence="3" id="KW-1185">Reference proteome</keyword>
<dbReference type="GO" id="GO:0010506">
    <property type="term" value="P:regulation of autophagy"/>
    <property type="evidence" value="ECO:0007669"/>
    <property type="project" value="TreeGrafter"/>
</dbReference>
<feature type="compositionally biased region" description="Polar residues" evidence="1">
    <location>
        <begin position="395"/>
        <end position="405"/>
    </location>
</feature>
<accession>A0AA38NVX5</accession>
<feature type="region of interest" description="Disordered" evidence="1">
    <location>
        <begin position="383"/>
        <end position="405"/>
    </location>
</feature>
<dbReference type="Proteomes" id="UP001163846">
    <property type="component" value="Unassembled WGS sequence"/>
</dbReference>
<dbReference type="PANTHER" id="PTHR12848:SF16">
    <property type="entry name" value="REGULATORY-ASSOCIATED PROTEIN OF MTOR"/>
    <property type="match status" value="1"/>
</dbReference>
<feature type="compositionally biased region" description="Basic and acidic residues" evidence="1">
    <location>
        <begin position="384"/>
        <end position="394"/>
    </location>
</feature>
<evidence type="ECO:0000313" key="2">
    <source>
        <dbReference type="EMBL" id="KAJ3831535.1"/>
    </source>
</evidence>
<dbReference type="AlphaFoldDB" id="A0AA38NVX5"/>
<comment type="caution">
    <text evidence="2">The sequence shown here is derived from an EMBL/GenBank/DDBJ whole genome shotgun (WGS) entry which is preliminary data.</text>
</comment>
<dbReference type="InterPro" id="IPR004083">
    <property type="entry name" value="Raptor"/>
</dbReference>
<dbReference type="PANTHER" id="PTHR12848">
    <property type="entry name" value="REGULATORY-ASSOCIATED PROTEIN OF MTOR"/>
    <property type="match status" value="1"/>
</dbReference>
<dbReference type="GO" id="GO:0071230">
    <property type="term" value="P:cellular response to amino acid stimulus"/>
    <property type="evidence" value="ECO:0007669"/>
    <property type="project" value="TreeGrafter"/>
</dbReference>
<dbReference type="GO" id="GO:0030307">
    <property type="term" value="P:positive regulation of cell growth"/>
    <property type="evidence" value="ECO:0007669"/>
    <property type="project" value="TreeGrafter"/>
</dbReference>
<dbReference type="GO" id="GO:0031931">
    <property type="term" value="C:TORC1 complex"/>
    <property type="evidence" value="ECO:0007669"/>
    <property type="project" value="InterPro"/>
</dbReference>
<dbReference type="GO" id="GO:0009267">
    <property type="term" value="P:cellular response to starvation"/>
    <property type="evidence" value="ECO:0007669"/>
    <property type="project" value="TreeGrafter"/>
</dbReference>
<protein>
    <submittedName>
        <fullName evidence="2">Uncharacterized protein</fullName>
    </submittedName>
</protein>
<name>A0AA38NVX5_9AGAR</name>
<sequence length="441" mass="48541">MPSRVMTGRQKPLPYQYVPSSFFARQLTAFEVWISWGGSALTLAQSTPPSPNLAASWSSTPHLVPRKPPTQLPIVFQALLSQPHRSRAPILLSQFVDLGPWAVNLVLTIGFLYISKILQDPGPDLRPVRIFILARILAVDSSIQASHRISATWHMLCPILPSTSQCAPSSSHPLLATSRKVRLHAGKTTSSMLASTCSTKRISSGGSGAVFARCSADLFDQRTMVAPERGTRLVNMMSNDSTEEGNKAGGGFGGMYNRDERAHFWLEVAVVTGATVVMREDASPMCRKELVVLISCFVKEWRGWFVVCAWMYWEEERKRRHATVYLYVSANADEVSKKVATQAQTVVDYIMALLLESPFTRLDEASIGSLPLASNNYINSNHSDIPRDTRDAKSHTSSGSNNHHPYSSYIPLTSSHPYLLVLAQSAAMPTLSAQICHALTP</sequence>
<reference evidence="2" key="1">
    <citation type="submission" date="2022-08" db="EMBL/GenBank/DDBJ databases">
        <authorList>
            <consortium name="DOE Joint Genome Institute"/>
            <person name="Min B."/>
            <person name="Riley R."/>
            <person name="Sierra-Patev S."/>
            <person name="Naranjo-Ortiz M."/>
            <person name="Looney B."/>
            <person name="Konkel Z."/>
            <person name="Slot J.C."/>
            <person name="Sakamoto Y."/>
            <person name="Steenwyk J.L."/>
            <person name="Rokas A."/>
            <person name="Carro J."/>
            <person name="Camarero S."/>
            <person name="Ferreira P."/>
            <person name="Molpeceres G."/>
            <person name="Ruiz-Duenas F.J."/>
            <person name="Serrano A."/>
            <person name="Henrissat B."/>
            <person name="Drula E."/>
            <person name="Hughes K.W."/>
            <person name="Mata J.L."/>
            <person name="Ishikawa N.K."/>
            <person name="Vargas-Isla R."/>
            <person name="Ushijima S."/>
            <person name="Smith C.A."/>
            <person name="Ahrendt S."/>
            <person name="Andreopoulos W."/>
            <person name="He G."/>
            <person name="Labutti K."/>
            <person name="Lipzen A."/>
            <person name="Ng V."/>
            <person name="Sandor L."/>
            <person name="Barry K."/>
            <person name="Martinez A.T."/>
            <person name="Xiao Y."/>
            <person name="Gibbons J.G."/>
            <person name="Terashima K."/>
            <person name="Hibbett D.S."/>
            <person name="Grigoriev I.V."/>
        </authorList>
    </citation>
    <scope>NUCLEOTIDE SEQUENCE</scope>
    <source>
        <strain evidence="2">TFB9207</strain>
    </source>
</reference>
<dbReference type="GO" id="GO:0031929">
    <property type="term" value="P:TOR signaling"/>
    <property type="evidence" value="ECO:0007669"/>
    <property type="project" value="InterPro"/>
</dbReference>
<gene>
    <name evidence="2" type="ORF">F5878DRAFT_674456</name>
</gene>
<evidence type="ECO:0000256" key="1">
    <source>
        <dbReference type="SAM" id="MobiDB-lite"/>
    </source>
</evidence>
<dbReference type="PRINTS" id="PR01547">
    <property type="entry name" value="YEAST176DUF"/>
</dbReference>
<evidence type="ECO:0000313" key="3">
    <source>
        <dbReference type="Proteomes" id="UP001163846"/>
    </source>
</evidence>
<organism evidence="2 3">
    <name type="scientific">Lentinula raphanica</name>
    <dbReference type="NCBI Taxonomy" id="153919"/>
    <lineage>
        <taxon>Eukaryota</taxon>
        <taxon>Fungi</taxon>
        <taxon>Dikarya</taxon>
        <taxon>Basidiomycota</taxon>
        <taxon>Agaricomycotina</taxon>
        <taxon>Agaricomycetes</taxon>
        <taxon>Agaricomycetidae</taxon>
        <taxon>Agaricales</taxon>
        <taxon>Marasmiineae</taxon>
        <taxon>Omphalotaceae</taxon>
        <taxon>Lentinula</taxon>
    </lineage>
</organism>